<organism evidence="4 5">
    <name type="scientific">Paenibacillus donghaensis</name>
    <dbReference type="NCBI Taxonomy" id="414771"/>
    <lineage>
        <taxon>Bacteria</taxon>
        <taxon>Bacillati</taxon>
        <taxon>Bacillota</taxon>
        <taxon>Bacilli</taxon>
        <taxon>Bacillales</taxon>
        <taxon>Paenibacillaceae</taxon>
        <taxon>Paenibacillus</taxon>
    </lineage>
</organism>
<sequence length="198" mass="22103">MIANTEDPRVKRSRQLIKDAFMALIMERDFESITVKDIAERATMNRATFYAHYVDKYMLLEVMFLELFEQQLAVQKMDHSTFNTDTLERLIMAVCNFFTSVKIGCHKISSSVMSLMEEKIISRLAQVIEGIMEQNTGAGGAASEENKLTVIMLSWSIYGAALQWSRSSSLSMEALAAQATAGILNGAGHLCGNTENKK</sequence>
<evidence type="ECO:0000259" key="3">
    <source>
        <dbReference type="PROSITE" id="PS50977"/>
    </source>
</evidence>
<dbReference type="EMBL" id="CP021780">
    <property type="protein sequence ID" value="ASA23016.1"/>
    <property type="molecule type" value="Genomic_DNA"/>
</dbReference>
<dbReference type="PROSITE" id="PS50977">
    <property type="entry name" value="HTH_TETR_2"/>
    <property type="match status" value="1"/>
</dbReference>
<dbReference type="GO" id="GO:0003677">
    <property type="term" value="F:DNA binding"/>
    <property type="evidence" value="ECO:0007669"/>
    <property type="project" value="UniProtKB-UniRule"/>
</dbReference>
<evidence type="ECO:0000313" key="4">
    <source>
        <dbReference type="EMBL" id="ASA23016.1"/>
    </source>
</evidence>
<reference evidence="4 5" key="1">
    <citation type="submission" date="2017-06" db="EMBL/GenBank/DDBJ databases">
        <title>Complete genome sequence of Paenibacillus donghaensis KCTC 13049T isolated from East Sea sediment, South Korea.</title>
        <authorList>
            <person name="Jung B.K."/>
            <person name="Hong S.-J."/>
            <person name="Shin J.-H."/>
        </authorList>
    </citation>
    <scope>NUCLEOTIDE SEQUENCE [LARGE SCALE GENOMIC DNA]</scope>
    <source>
        <strain evidence="4 5">KCTC 13049</strain>
    </source>
</reference>
<evidence type="ECO:0000313" key="5">
    <source>
        <dbReference type="Proteomes" id="UP000249890"/>
    </source>
</evidence>
<evidence type="ECO:0000256" key="1">
    <source>
        <dbReference type="ARBA" id="ARBA00023125"/>
    </source>
</evidence>
<proteinExistence type="predicted"/>
<dbReference type="KEGG" id="pdh:B9T62_20725"/>
<dbReference type="AlphaFoldDB" id="A0A2Z2K8Q8"/>
<accession>A0A2Z2K8Q8</accession>
<dbReference type="InterPro" id="IPR001647">
    <property type="entry name" value="HTH_TetR"/>
</dbReference>
<feature type="domain" description="HTH tetR-type" evidence="3">
    <location>
        <begin position="11"/>
        <end position="71"/>
    </location>
</feature>
<keyword evidence="5" id="KW-1185">Reference proteome</keyword>
<dbReference type="SUPFAM" id="SSF46689">
    <property type="entry name" value="Homeodomain-like"/>
    <property type="match status" value="1"/>
</dbReference>
<dbReference type="Pfam" id="PF00440">
    <property type="entry name" value="TetR_N"/>
    <property type="match status" value="1"/>
</dbReference>
<dbReference type="Proteomes" id="UP000249890">
    <property type="component" value="Chromosome"/>
</dbReference>
<gene>
    <name evidence="4" type="ORF">B9T62_20725</name>
</gene>
<dbReference type="RefSeq" id="WP_087917013.1">
    <property type="nucleotide sequence ID" value="NZ_CP021780.1"/>
</dbReference>
<dbReference type="OrthoDB" id="9810250at2"/>
<dbReference type="InterPro" id="IPR050624">
    <property type="entry name" value="HTH-type_Tx_Regulator"/>
</dbReference>
<name>A0A2Z2K8Q8_9BACL</name>
<dbReference type="PANTHER" id="PTHR43479">
    <property type="entry name" value="ACREF/ENVCD OPERON REPRESSOR-RELATED"/>
    <property type="match status" value="1"/>
</dbReference>
<keyword evidence="1 2" id="KW-0238">DNA-binding</keyword>
<dbReference type="Gene3D" id="1.10.357.10">
    <property type="entry name" value="Tetracycline Repressor, domain 2"/>
    <property type="match status" value="1"/>
</dbReference>
<evidence type="ECO:0000256" key="2">
    <source>
        <dbReference type="PROSITE-ProRule" id="PRU00335"/>
    </source>
</evidence>
<dbReference type="InterPro" id="IPR009057">
    <property type="entry name" value="Homeodomain-like_sf"/>
</dbReference>
<feature type="DNA-binding region" description="H-T-H motif" evidence="2">
    <location>
        <begin position="34"/>
        <end position="53"/>
    </location>
</feature>
<dbReference type="PANTHER" id="PTHR43479:SF7">
    <property type="entry name" value="TETR-FAMILY TRANSCRIPTIONAL REGULATOR"/>
    <property type="match status" value="1"/>
</dbReference>
<protein>
    <recommendedName>
        <fullName evidence="3">HTH tetR-type domain-containing protein</fullName>
    </recommendedName>
</protein>